<feature type="domain" description="Metaxin glutathione S-transferase" evidence="1">
    <location>
        <begin position="119"/>
        <end position="179"/>
    </location>
</feature>
<dbReference type="HOGENOM" id="CLU_1383005_0_0_5"/>
<keyword evidence="2" id="KW-0808">Transferase</keyword>
<dbReference type="PANTHER" id="PTHR12289">
    <property type="entry name" value="METAXIN RELATED"/>
    <property type="match status" value="1"/>
</dbReference>
<name>B4RCJ2_PHEZH</name>
<dbReference type="GO" id="GO:0016740">
    <property type="term" value="F:transferase activity"/>
    <property type="evidence" value="ECO:0007669"/>
    <property type="project" value="UniProtKB-KW"/>
</dbReference>
<dbReference type="CDD" id="cd03193">
    <property type="entry name" value="GST_C_Metaxin"/>
    <property type="match status" value="1"/>
</dbReference>
<reference evidence="2 3" key="1">
    <citation type="journal article" date="2008" name="BMC Genomics">
        <title>Complete genome of Phenylobacterium zucineum - a novel facultative intracellular bacterium isolated from human erythroleukemia cell line K562.</title>
        <authorList>
            <person name="Luo Y."/>
            <person name="Xu X."/>
            <person name="Ding Z."/>
            <person name="Liu Z."/>
            <person name="Zhang B."/>
            <person name="Yan Z."/>
            <person name="Sun J."/>
            <person name="Hu S."/>
            <person name="Hu X."/>
        </authorList>
    </citation>
    <scope>NUCLEOTIDE SEQUENCE [LARGE SCALE GENOMIC DNA]</scope>
    <source>
        <strain evidence="2 3">HLK1</strain>
    </source>
</reference>
<evidence type="ECO:0000313" key="3">
    <source>
        <dbReference type="Proteomes" id="UP000001868"/>
    </source>
</evidence>
<dbReference type="RefSeq" id="WP_012520739.1">
    <property type="nucleotide sequence ID" value="NC_011144.1"/>
</dbReference>
<dbReference type="PANTHER" id="PTHR12289:SF41">
    <property type="entry name" value="FAILED AXON CONNECTIONS-RELATED"/>
    <property type="match status" value="1"/>
</dbReference>
<dbReference type="AlphaFoldDB" id="B4RCJ2"/>
<sequence>MITLHGRGPGAGLPEASLRAMTSEVLLKIAGVGYRKAAGAVADAPVLEVCGRGFASQAIGGDALVRAFLEQVHGVDFEEGLAARERAGAWMVERMAEDHLRPVAEGAEVERETLVLAVRSLAALAELLGENPYLFGRRPCAADAAVFPVLARLMSPAGHPQLKRRAEAHGGLVAYVDRLMARFYPEFPWLLEAAQAA</sequence>
<dbReference type="SUPFAM" id="SSF47616">
    <property type="entry name" value="GST C-terminal domain-like"/>
    <property type="match status" value="1"/>
</dbReference>
<gene>
    <name evidence="2" type="ordered locus">PHZ_c0177</name>
</gene>
<evidence type="ECO:0000313" key="2">
    <source>
        <dbReference type="EMBL" id="ACG76591.1"/>
    </source>
</evidence>
<organism evidence="2 3">
    <name type="scientific">Phenylobacterium zucineum (strain HLK1)</name>
    <dbReference type="NCBI Taxonomy" id="450851"/>
    <lineage>
        <taxon>Bacteria</taxon>
        <taxon>Pseudomonadati</taxon>
        <taxon>Pseudomonadota</taxon>
        <taxon>Alphaproteobacteria</taxon>
        <taxon>Caulobacterales</taxon>
        <taxon>Caulobacteraceae</taxon>
        <taxon>Phenylobacterium</taxon>
    </lineage>
</organism>
<dbReference type="InterPro" id="IPR033468">
    <property type="entry name" value="Metaxin_GST"/>
</dbReference>
<dbReference type="OrthoDB" id="7664269at2"/>
<keyword evidence="3" id="KW-1185">Reference proteome</keyword>
<dbReference type="eggNOG" id="COG0625">
    <property type="taxonomic scope" value="Bacteria"/>
</dbReference>
<evidence type="ECO:0000259" key="1">
    <source>
        <dbReference type="Pfam" id="PF17171"/>
    </source>
</evidence>
<dbReference type="Pfam" id="PF17171">
    <property type="entry name" value="GST_C_6"/>
    <property type="match status" value="1"/>
</dbReference>
<dbReference type="InterPro" id="IPR050931">
    <property type="entry name" value="Mito_Protein_Transport_Metaxin"/>
</dbReference>
<proteinExistence type="predicted"/>
<dbReference type="STRING" id="450851.PHZ_c0177"/>
<dbReference type="KEGG" id="pzu:PHZ_c0177"/>
<protein>
    <submittedName>
        <fullName evidence="2">Putative glutathione S-transferase</fullName>
    </submittedName>
</protein>
<dbReference type="EMBL" id="CP000747">
    <property type="protein sequence ID" value="ACG76591.1"/>
    <property type="molecule type" value="Genomic_DNA"/>
</dbReference>
<dbReference type="InterPro" id="IPR036282">
    <property type="entry name" value="Glutathione-S-Trfase_C_sf"/>
</dbReference>
<dbReference type="Gene3D" id="1.20.1050.10">
    <property type="match status" value="1"/>
</dbReference>
<dbReference type="Proteomes" id="UP000001868">
    <property type="component" value="Chromosome"/>
</dbReference>
<accession>B4RCJ2</accession>